<reference evidence="1" key="1">
    <citation type="journal article" date="2014" name="Front. Microbiol.">
        <title>High frequency of phylogenetically diverse reductive dehalogenase-homologous genes in deep subseafloor sedimentary metagenomes.</title>
        <authorList>
            <person name="Kawai M."/>
            <person name="Futagami T."/>
            <person name="Toyoda A."/>
            <person name="Takaki Y."/>
            <person name="Nishi S."/>
            <person name="Hori S."/>
            <person name="Arai W."/>
            <person name="Tsubouchi T."/>
            <person name="Morono Y."/>
            <person name="Uchiyama I."/>
            <person name="Ito T."/>
            <person name="Fujiyama A."/>
            <person name="Inagaki F."/>
            <person name="Takami H."/>
        </authorList>
    </citation>
    <scope>NUCLEOTIDE SEQUENCE</scope>
    <source>
        <strain evidence="1">Expedition CK06-06</strain>
    </source>
</reference>
<protein>
    <recommendedName>
        <fullName evidence="2">FAD-dependent oxidoreductase 2 FAD binding domain-containing protein</fullName>
    </recommendedName>
</protein>
<gene>
    <name evidence="1" type="ORF">S01H4_56942</name>
</gene>
<proteinExistence type="predicted"/>
<accession>X1D8E6</accession>
<sequence>MNTYDLIVVGAGPGGSVTAKIAAENGLKTIFFERGRKPGEKNSSGCGLGPRMFRDFPEMMKRLTPENA</sequence>
<dbReference type="EMBL" id="BART01033061">
    <property type="protein sequence ID" value="GAH17026.1"/>
    <property type="molecule type" value="Genomic_DNA"/>
</dbReference>
<evidence type="ECO:0000313" key="1">
    <source>
        <dbReference type="EMBL" id="GAH17026.1"/>
    </source>
</evidence>
<feature type="non-terminal residue" evidence="1">
    <location>
        <position position="68"/>
    </location>
</feature>
<organism evidence="1">
    <name type="scientific">marine sediment metagenome</name>
    <dbReference type="NCBI Taxonomy" id="412755"/>
    <lineage>
        <taxon>unclassified sequences</taxon>
        <taxon>metagenomes</taxon>
        <taxon>ecological metagenomes</taxon>
    </lineage>
</organism>
<dbReference type="InterPro" id="IPR036188">
    <property type="entry name" value="FAD/NAD-bd_sf"/>
</dbReference>
<dbReference type="AlphaFoldDB" id="X1D8E6"/>
<name>X1D8E6_9ZZZZ</name>
<dbReference type="Gene3D" id="3.50.50.60">
    <property type="entry name" value="FAD/NAD(P)-binding domain"/>
    <property type="match status" value="1"/>
</dbReference>
<dbReference type="Pfam" id="PF13450">
    <property type="entry name" value="NAD_binding_8"/>
    <property type="match status" value="1"/>
</dbReference>
<comment type="caution">
    <text evidence="1">The sequence shown here is derived from an EMBL/GenBank/DDBJ whole genome shotgun (WGS) entry which is preliminary data.</text>
</comment>
<dbReference type="SUPFAM" id="SSF51905">
    <property type="entry name" value="FAD/NAD(P)-binding domain"/>
    <property type="match status" value="1"/>
</dbReference>
<evidence type="ECO:0008006" key="2">
    <source>
        <dbReference type="Google" id="ProtNLM"/>
    </source>
</evidence>